<dbReference type="PRINTS" id="PR00727">
    <property type="entry name" value="LEADERPTASE"/>
</dbReference>
<evidence type="ECO:0000313" key="13">
    <source>
        <dbReference type="Proteomes" id="UP000615446"/>
    </source>
</evidence>
<dbReference type="GO" id="GO:0006465">
    <property type="term" value="P:signal peptide processing"/>
    <property type="evidence" value="ECO:0007669"/>
    <property type="project" value="InterPro"/>
</dbReference>
<evidence type="ECO:0000256" key="1">
    <source>
        <dbReference type="ARBA" id="ARBA00004434"/>
    </source>
</evidence>
<dbReference type="PANTHER" id="PTHR46041">
    <property type="entry name" value="MITOCHONDRIAL INNER MEMBRANE PROTEASE SUBUNIT 2"/>
    <property type="match status" value="1"/>
</dbReference>
<reference evidence="12" key="1">
    <citation type="submission" date="2019-10" db="EMBL/GenBank/DDBJ databases">
        <title>Conservation and host-specific expression of non-tandemly repeated heterogenous ribosome RNA gene in arbuscular mycorrhizal fungi.</title>
        <authorList>
            <person name="Maeda T."/>
            <person name="Kobayashi Y."/>
            <person name="Nakagawa T."/>
            <person name="Ezawa T."/>
            <person name="Yamaguchi K."/>
            <person name="Bino T."/>
            <person name="Nishimoto Y."/>
            <person name="Shigenobu S."/>
            <person name="Kawaguchi M."/>
        </authorList>
    </citation>
    <scope>NUCLEOTIDE SEQUENCE</scope>
    <source>
        <strain evidence="12">HR1</strain>
    </source>
</reference>
<evidence type="ECO:0000259" key="11">
    <source>
        <dbReference type="Pfam" id="PF10502"/>
    </source>
</evidence>
<dbReference type="EMBL" id="BLAL01000191">
    <property type="protein sequence ID" value="GES89851.1"/>
    <property type="molecule type" value="Genomic_DNA"/>
</dbReference>
<dbReference type="OrthoDB" id="308440at2759"/>
<dbReference type="InterPro" id="IPR036286">
    <property type="entry name" value="LexA/Signal_pep-like_sf"/>
</dbReference>
<sequence>MFNNFNVPYKEGLCRDIVLLNRWIAVTHDYARGDVVTLYAPDDPDRVITKRIIALEGDTVFTTLPYPDKHVKIPKGHCWVEGDDVFHSKDSNEYGPIPLALINAKVSYILWPFSRFSKVERVESSRVSVFKED</sequence>
<dbReference type="PANTHER" id="PTHR46041:SF2">
    <property type="entry name" value="MITOCHONDRIAL INNER MEMBRANE PROTEASE SUBUNIT 2"/>
    <property type="match status" value="1"/>
</dbReference>
<comment type="similarity">
    <text evidence="2">Belongs to the peptidase S26 family. IMP2 subfamily.</text>
</comment>
<evidence type="ECO:0000256" key="5">
    <source>
        <dbReference type="ARBA" id="ARBA00022692"/>
    </source>
</evidence>
<evidence type="ECO:0000256" key="3">
    <source>
        <dbReference type="ARBA" id="ARBA00013650"/>
    </source>
</evidence>
<evidence type="ECO:0000256" key="4">
    <source>
        <dbReference type="ARBA" id="ARBA00022670"/>
    </source>
</evidence>
<keyword evidence="4 12" id="KW-0645">Protease</keyword>
<evidence type="ECO:0000256" key="6">
    <source>
        <dbReference type="ARBA" id="ARBA00022792"/>
    </source>
</evidence>
<dbReference type="AlphaFoldDB" id="A0A8H3LPL7"/>
<keyword evidence="8" id="KW-1133">Transmembrane helix</keyword>
<evidence type="ECO:0000256" key="9">
    <source>
        <dbReference type="ARBA" id="ARBA00023128"/>
    </source>
</evidence>
<dbReference type="SUPFAM" id="SSF51306">
    <property type="entry name" value="LexA/Signal peptidase"/>
    <property type="match status" value="1"/>
</dbReference>
<dbReference type="GO" id="GO:0042720">
    <property type="term" value="C:mitochondrial inner membrane peptidase complex"/>
    <property type="evidence" value="ECO:0007669"/>
    <property type="project" value="InterPro"/>
</dbReference>
<evidence type="ECO:0000256" key="10">
    <source>
        <dbReference type="ARBA" id="ARBA00023136"/>
    </source>
</evidence>
<name>A0A8H3LPL7_9GLOM</name>
<protein>
    <recommendedName>
        <fullName evidence="3">Mitochondrial inner membrane protease subunit 2</fullName>
    </recommendedName>
</protein>
<dbReference type="CDD" id="cd06530">
    <property type="entry name" value="S26_SPase_I"/>
    <property type="match status" value="1"/>
</dbReference>
<dbReference type="Pfam" id="PF10502">
    <property type="entry name" value="Peptidase_S26"/>
    <property type="match status" value="2"/>
</dbReference>
<evidence type="ECO:0000313" key="12">
    <source>
        <dbReference type="EMBL" id="GES89851.1"/>
    </source>
</evidence>
<feature type="domain" description="Peptidase S26" evidence="11">
    <location>
        <begin position="16"/>
        <end position="60"/>
    </location>
</feature>
<accession>A0A8H3LPL7</accession>
<proteinExistence type="inferred from homology"/>
<keyword evidence="10" id="KW-0472">Membrane</keyword>
<dbReference type="InterPro" id="IPR037730">
    <property type="entry name" value="IMP2"/>
</dbReference>
<comment type="subcellular location">
    <subcellularLocation>
        <location evidence="1">Mitochondrion inner membrane</location>
        <topology evidence="1">Single-pass membrane protein</topology>
    </subcellularLocation>
</comment>
<keyword evidence="6" id="KW-0999">Mitochondrion inner membrane</keyword>
<keyword evidence="9" id="KW-0496">Mitochondrion</keyword>
<dbReference type="GO" id="GO:0006627">
    <property type="term" value="P:protein processing involved in protein targeting to mitochondrion"/>
    <property type="evidence" value="ECO:0007669"/>
    <property type="project" value="InterPro"/>
</dbReference>
<dbReference type="InterPro" id="IPR019533">
    <property type="entry name" value="Peptidase_S26"/>
</dbReference>
<comment type="caution">
    <text evidence="12">The sequence shown here is derived from an EMBL/GenBank/DDBJ whole genome shotgun (WGS) entry which is preliminary data.</text>
</comment>
<dbReference type="Proteomes" id="UP000615446">
    <property type="component" value="Unassembled WGS sequence"/>
</dbReference>
<keyword evidence="5" id="KW-0812">Transmembrane</keyword>
<evidence type="ECO:0000256" key="2">
    <source>
        <dbReference type="ARBA" id="ARBA00007066"/>
    </source>
</evidence>
<evidence type="ECO:0000256" key="7">
    <source>
        <dbReference type="ARBA" id="ARBA00022801"/>
    </source>
</evidence>
<evidence type="ECO:0000256" key="8">
    <source>
        <dbReference type="ARBA" id="ARBA00022989"/>
    </source>
</evidence>
<dbReference type="GO" id="GO:0004252">
    <property type="term" value="F:serine-type endopeptidase activity"/>
    <property type="evidence" value="ECO:0007669"/>
    <property type="project" value="InterPro"/>
</dbReference>
<keyword evidence="7" id="KW-0378">Hydrolase</keyword>
<organism evidence="12 13">
    <name type="scientific">Rhizophagus clarus</name>
    <dbReference type="NCBI Taxonomy" id="94130"/>
    <lineage>
        <taxon>Eukaryota</taxon>
        <taxon>Fungi</taxon>
        <taxon>Fungi incertae sedis</taxon>
        <taxon>Mucoromycota</taxon>
        <taxon>Glomeromycotina</taxon>
        <taxon>Glomeromycetes</taxon>
        <taxon>Glomerales</taxon>
        <taxon>Glomeraceae</taxon>
        <taxon>Rhizophagus</taxon>
    </lineage>
</organism>
<gene>
    <name evidence="12" type="ORF">RCL2_001672900</name>
</gene>
<dbReference type="Gene3D" id="2.10.109.10">
    <property type="entry name" value="Umud Fragment, subunit A"/>
    <property type="match status" value="1"/>
</dbReference>
<dbReference type="InterPro" id="IPR000223">
    <property type="entry name" value="Pept_S26A_signal_pept_1"/>
</dbReference>
<feature type="domain" description="Peptidase S26" evidence="11">
    <location>
        <begin position="65"/>
        <end position="111"/>
    </location>
</feature>